<evidence type="ECO:0000256" key="3">
    <source>
        <dbReference type="ARBA" id="ARBA00022946"/>
    </source>
</evidence>
<reference evidence="7 8" key="1">
    <citation type="submission" date="2019-07" db="EMBL/GenBank/DDBJ databases">
        <title>Whole genome shotgun sequence of Methylobacterium gnaphalii NBRC 107716.</title>
        <authorList>
            <person name="Hosoyama A."/>
            <person name="Uohara A."/>
            <person name="Ohji S."/>
            <person name="Ichikawa N."/>
        </authorList>
    </citation>
    <scope>NUCLEOTIDE SEQUENCE [LARGE SCALE GENOMIC DNA]</scope>
    <source>
        <strain evidence="7 8">NBRC 107716</strain>
    </source>
</reference>
<protein>
    <recommendedName>
        <fullName evidence="6">Enoyl-CoA hydratase domain-containing protein 3, mitochondrial</fullName>
    </recommendedName>
</protein>
<evidence type="ECO:0000256" key="5">
    <source>
        <dbReference type="ARBA" id="ARBA00037410"/>
    </source>
</evidence>
<name>A0A512JE72_9HYPH</name>
<dbReference type="OrthoDB" id="9795613at2"/>
<keyword evidence="3" id="KW-0809">Transit peptide</keyword>
<dbReference type="InterPro" id="IPR052377">
    <property type="entry name" value="Mitochondrial_ECH-domain"/>
</dbReference>
<sequence>MTDAAEALVLRSDRDGVATLVLHRPRARNALSLALLEALRDAFARLAADDGIRAVVLAAEGPAFCAGHDLKEMTAFRAEPDKGAARFAHLFELCSAVMMAIPALPQPVIAAVEGIATAAGCQLVASCDLAVAGEEARFATPGVQIGLFCSTPMVALSRNLSRKAAMQMLLTAELTDAAEAKALGLVNEVVAAGTALAAAQELAAGIARRNAYTVRVGKRAFYEQLEMPLAEAYAHAGRVMTENMLARSAEEGIDAFLNKRAG</sequence>
<dbReference type="GO" id="GO:0006631">
    <property type="term" value="P:fatty acid metabolic process"/>
    <property type="evidence" value="ECO:0007669"/>
    <property type="project" value="UniProtKB-KW"/>
</dbReference>
<comment type="function">
    <text evidence="5">May play a role in fatty acid biosynthesis and insulin sensitivity.</text>
</comment>
<evidence type="ECO:0000313" key="8">
    <source>
        <dbReference type="Proteomes" id="UP000321750"/>
    </source>
</evidence>
<evidence type="ECO:0000256" key="6">
    <source>
        <dbReference type="ARBA" id="ARBA00040545"/>
    </source>
</evidence>
<dbReference type="EMBL" id="BJZV01000001">
    <property type="protein sequence ID" value="GEP08247.1"/>
    <property type="molecule type" value="Genomic_DNA"/>
</dbReference>
<dbReference type="NCBIfam" id="NF006008">
    <property type="entry name" value="PRK08139.1"/>
    <property type="match status" value="1"/>
</dbReference>
<dbReference type="Pfam" id="PF00378">
    <property type="entry name" value="ECH_1"/>
    <property type="match status" value="1"/>
</dbReference>
<dbReference type="RefSeq" id="WP_147044602.1">
    <property type="nucleotide sequence ID" value="NZ_BJZV01000001.1"/>
</dbReference>
<dbReference type="PANTHER" id="PTHR43602:SF1">
    <property type="entry name" value="ENOYL-COA HYDRATASE DOMAIN-CONTAINING PROTEIN 3, MITOCHONDRIAL"/>
    <property type="match status" value="1"/>
</dbReference>
<accession>A0A512JE72</accession>
<dbReference type="PANTHER" id="PTHR43602">
    <property type="match status" value="1"/>
</dbReference>
<dbReference type="InterPro" id="IPR029045">
    <property type="entry name" value="ClpP/crotonase-like_dom_sf"/>
</dbReference>
<keyword evidence="4" id="KW-0443">Lipid metabolism</keyword>
<keyword evidence="2" id="KW-0276">Fatty acid metabolism</keyword>
<dbReference type="AlphaFoldDB" id="A0A512JE72"/>
<evidence type="ECO:0000313" key="7">
    <source>
        <dbReference type="EMBL" id="GEP08247.1"/>
    </source>
</evidence>
<comment type="caution">
    <text evidence="7">The sequence shown here is derived from an EMBL/GenBank/DDBJ whole genome shotgun (WGS) entry which is preliminary data.</text>
</comment>
<dbReference type="SUPFAM" id="SSF52096">
    <property type="entry name" value="ClpP/crotonase"/>
    <property type="match status" value="1"/>
</dbReference>
<dbReference type="Gene3D" id="3.90.226.10">
    <property type="entry name" value="2-enoyl-CoA Hydratase, Chain A, domain 1"/>
    <property type="match status" value="1"/>
</dbReference>
<evidence type="ECO:0000256" key="2">
    <source>
        <dbReference type="ARBA" id="ARBA00022832"/>
    </source>
</evidence>
<dbReference type="InterPro" id="IPR001753">
    <property type="entry name" value="Enoyl-CoA_hydra/iso"/>
</dbReference>
<dbReference type="CDD" id="cd06558">
    <property type="entry name" value="crotonase-like"/>
    <property type="match status" value="1"/>
</dbReference>
<evidence type="ECO:0000256" key="4">
    <source>
        <dbReference type="ARBA" id="ARBA00023098"/>
    </source>
</evidence>
<dbReference type="Gene3D" id="1.10.12.10">
    <property type="entry name" value="Lyase 2-enoyl-coa Hydratase, Chain A, domain 2"/>
    <property type="match status" value="1"/>
</dbReference>
<gene>
    <name evidence="7" type="primary">fadB_1</name>
    <name evidence="7" type="ORF">MGN01_00920</name>
</gene>
<proteinExistence type="inferred from homology"/>
<keyword evidence="8" id="KW-1185">Reference proteome</keyword>
<comment type="similarity">
    <text evidence="1">Belongs to the enoyl-CoA hydratase/isomerase family.</text>
</comment>
<dbReference type="GO" id="GO:0016836">
    <property type="term" value="F:hydro-lyase activity"/>
    <property type="evidence" value="ECO:0007669"/>
    <property type="project" value="TreeGrafter"/>
</dbReference>
<organism evidence="7 8">
    <name type="scientific">Methylobacterium gnaphalii</name>
    <dbReference type="NCBI Taxonomy" id="1010610"/>
    <lineage>
        <taxon>Bacteria</taxon>
        <taxon>Pseudomonadati</taxon>
        <taxon>Pseudomonadota</taxon>
        <taxon>Alphaproteobacteria</taxon>
        <taxon>Hyphomicrobiales</taxon>
        <taxon>Methylobacteriaceae</taxon>
        <taxon>Methylobacterium</taxon>
    </lineage>
</organism>
<dbReference type="Proteomes" id="UP000321750">
    <property type="component" value="Unassembled WGS sequence"/>
</dbReference>
<dbReference type="InterPro" id="IPR014748">
    <property type="entry name" value="Enoyl-CoA_hydra_C"/>
</dbReference>
<evidence type="ECO:0000256" key="1">
    <source>
        <dbReference type="ARBA" id="ARBA00005254"/>
    </source>
</evidence>